<dbReference type="RefSeq" id="WP_119796244.1">
    <property type="nucleotide sequence ID" value="NZ_QYZD01000039.1"/>
</dbReference>
<organism evidence="2 3">
    <name type="scientific">Paenibacillus thiaminolyticus</name>
    <name type="common">Bacillus thiaminolyticus</name>
    <dbReference type="NCBI Taxonomy" id="49283"/>
    <lineage>
        <taxon>Bacteria</taxon>
        <taxon>Bacillati</taxon>
        <taxon>Bacillota</taxon>
        <taxon>Bacilli</taxon>
        <taxon>Bacillales</taxon>
        <taxon>Paenibacillaceae</taxon>
        <taxon>Paenibacillus</taxon>
    </lineage>
</organism>
<proteinExistence type="predicted"/>
<dbReference type="EMBL" id="QYZD01000039">
    <property type="protein sequence ID" value="RJG19144.1"/>
    <property type="molecule type" value="Genomic_DNA"/>
</dbReference>
<evidence type="ECO:0000259" key="1">
    <source>
        <dbReference type="Pfam" id="PF01965"/>
    </source>
</evidence>
<dbReference type="OrthoDB" id="9800516at2"/>
<dbReference type="SUPFAM" id="SSF52317">
    <property type="entry name" value="Class I glutamine amidotransferase-like"/>
    <property type="match status" value="1"/>
</dbReference>
<protein>
    <submittedName>
        <fullName evidence="2">4-methyl-5(B-hydroxyethyl)-thiazole monophosphate biosynthesis protein</fullName>
    </submittedName>
</protein>
<comment type="caution">
    <text evidence="2">The sequence shown here is derived from an EMBL/GenBank/DDBJ whole genome shotgun (WGS) entry which is preliminary data.</text>
</comment>
<dbReference type="Proteomes" id="UP000266177">
    <property type="component" value="Unassembled WGS sequence"/>
</dbReference>
<gene>
    <name evidence="2" type="ORF">DQX05_26130</name>
</gene>
<dbReference type="InterPro" id="IPR029062">
    <property type="entry name" value="Class_I_gatase-like"/>
</dbReference>
<dbReference type="Pfam" id="PF01965">
    <property type="entry name" value="DJ-1_PfpI"/>
    <property type="match status" value="1"/>
</dbReference>
<dbReference type="Gene3D" id="3.40.50.880">
    <property type="match status" value="1"/>
</dbReference>
<evidence type="ECO:0000313" key="2">
    <source>
        <dbReference type="EMBL" id="RJG19144.1"/>
    </source>
</evidence>
<accession>A0A3A3GWG5</accession>
<dbReference type="AlphaFoldDB" id="A0A3A3GWG5"/>
<feature type="domain" description="DJ-1/PfpI" evidence="1">
    <location>
        <begin position="6"/>
        <end position="132"/>
    </location>
</feature>
<name>A0A3A3GWG5_PANTH</name>
<evidence type="ECO:0000313" key="3">
    <source>
        <dbReference type="Proteomes" id="UP000266177"/>
    </source>
</evidence>
<sequence>MYDRHHPILTIGTTSEAIAGESDLTCLADTTIAEVEISTLDCIILPECMDISTLFEHTEIIHFLKELDRQQTIFASISSSVYLLDKAGILRERRYTVGLQKEQRDKQGCFNENNYLDQLVVRDGNIITAKGRGFIDIGIAVG</sequence>
<reference evidence="2 3" key="1">
    <citation type="submission" date="2018-09" db="EMBL/GenBank/DDBJ databases">
        <title>Paenibacillus SK2017-BO5.</title>
        <authorList>
            <person name="Piskunova J.V."/>
            <person name="Dubiley S.A."/>
            <person name="Severinov K.V."/>
        </authorList>
    </citation>
    <scope>NUCLEOTIDE SEQUENCE [LARGE SCALE GENOMIC DNA]</scope>
    <source>
        <strain evidence="2 3">BO5</strain>
    </source>
</reference>
<dbReference type="InterPro" id="IPR002818">
    <property type="entry name" value="DJ-1/PfpI"/>
</dbReference>